<gene>
    <name evidence="1" type="ORF">B0F90DRAFT_1778834</name>
</gene>
<accession>A0AAD4LUY4</accession>
<evidence type="ECO:0008006" key="3">
    <source>
        <dbReference type="Google" id="ProtNLM"/>
    </source>
</evidence>
<dbReference type="EMBL" id="WTXG01000170">
    <property type="protein sequence ID" value="KAI0291196.1"/>
    <property type="molecule type" value="Genomic_DNA"/>
</dbReference>
<reference evidence="1" key="1">
    <citation type="journal article" date="2022" name="New Phytol.">
        <title>Evolutionary transition to the ectomycorrhizal habit in the genomes of a hyperdiverse lineage of mushroom-forming fungi.</title>
        <authorList>
            <person name="Looney B."/>
            <person name="Miyauchi S."/>
            <person name="Morin E."/>
            <person name="Drula E."/>
            <person name="Courty P.E."/>
            <person name="Kohler A."/>
            <person name="Kuo A."/>
            <person name="LaButti K."/>
            <person name="Pangilinan J."/>
            <person name="Lipzen A."/>
            <person name="Riley R."/>
            <person name="Andreopoulos W."/>
            <person name="He G."/>
            <person name="Johnson J."/>
            <person name="Nolan M."/>
            <person name="Tritt A."/>
            <person name="Barry K.W."/>
            <person name="Grigoriev I.V."/>
            <person name="Nagy L.G."/>
            <person name="Hibbett D."/>
            <person name="Henrissat B."/>
            <person name="Matheny P.B."/>
            <person name="Labbe J."/>
            <person name="Martin F.M."/>
        </authorList>
    </citation>
    <scope>NUCLEOTIDE SEQUENCE</scope>
    <source>
        <strain evidence="1">BPL690</strain>
    </source>
</reference>
<proteinExistence type="predicted"/>
<sequence>MGPPTSPATRISSWGDFNFLPWYLLGDSHFSVASFQAYGESPFSPFHLILLHSVIKYVIPANSPFPIDILLDIFDFYRINDLYSWNYLHGWLTLMHVSRKWRQCILDSPSRLQLTLCLREETPVLDMLTHFPPLPITLDYSFHENASDPEAESGVLAALGYVDRLHSITLDGPDGILHKLALTMDEFIPTLTYLKLSTHSKSLNLPRAFLGGDAPNLRHLCLDGAYLPTLPSLLSSARFLTSLALRVPKNEHHSPGELAECLHALLQLKDLSLNFLAFDPSSLINTESSHSGQQVSEQHFILPQLEQFDYCGESRYLEVLVGGLRMPHLKHLDVRLFPRLTFTTPHLSRLIENSINLVRFSARIIFTSNFAVLHIHPPSDDDESGRRSGMRIIVSHERFDWQVHSMAQICSGLSPVLSDDVRNLIFDHDLDKLPSNWQGEVDPSLWLALLAPFRHVQNMWCSVALVEELGNALAAEVGDGSEADEVAAVVPELSMIITTWHRIRAQSDIPRRAFNRFLTLRRSAARPVLLEHYGGVFRVIHSHPPSSLKR</sequence>
<dbReference type="AlphaFoldDB" id="A0AAD4LUY4"/>
<dbReference type="Proteomes" id="UP001203297">
    <property type="component" value="Unassembled WGS sequence"/>
</dbReference>
<keyword evidence="2" id="KW-1185">Reference proteome</keyword>
<protein>
    <recommendedName>
        <fullName evidence="3">F-box domain-containing protein</fullName>
    </recommendedName>
</protein>
<dbReference type="SUPFAM" id="SSF52047">
    <property type="entry name" value="RNI-like"/>
    <property type="match status" value="1"/>
</dbReference>
<dbReference type="InterPro" id="IPR032675">
    <property type="entry name" value="LRR_dom_sf"/>
</dbReference>
<dbReference type="Gene3D" id="3.80.10.10">
    <property type="entry name" value="Ribonuclease Inhibitor"/>
    <property type="match status" value="1"/>
</dbReference>
<comment type="caution">
    <text evidence="1">The sequence shown here is derived from an EMBL/GenBank/DDBJ whole genome shotgun (WGS) entry which is preliminary data.</text>
</comment>
<name>A0AAD4LUY4_9AGAM</name>
<evidence type="ECO:0000313" key="2">
    <source>
        <dbReference type="Proteomes" id="UP001203297"/>
    </source>
</evidence>
<organism evidence="1 2">
    <name type="scientific">Multifurca ochricompacta</name>
    <dbReference type="NCBI Taxonomy" id="376703"/>
    <lineage>
        <taxon>Eukaryota</taxon>
        <taxon>Fungi</taxon>
        <taxon>Dikarya</taxon>
        <taxon>Basidiomycota</taxon>
        <taxon>Agaricomycotina</taxon>
        <taxon>Agaricomycetes</taxon>
        <taxon>Russulales</taxon>
        <taxon>Russulaceae</taxon>
        <taxon>Multifurca</taxon>
    </lineage>
</organism>
<evidence type="ECO:0000313" key="1">
    <source>
        <dbReference type="EMBL" id="KAI0291196.1"/>
    </source>
</evidence>